<dbReference type="Pfam" id="PF07022">
    <property type="entry name" value="Phage_CI_repr"/>
    <property type="match status" value="1"/>
</dbReference>
<evidence type="ECO:0000313" key="2">
    <source>
        <dbReference type="EMBL" id="STO70148.1"/>
    </source>
</evidence>
<dbReference type="RefSeq" id="WP_017807125.1">
    <property type="nucleotide sequence ID" value="NZ_PQVK01000133.1"/>
</dbReference>
<dbReference type="InterPro" id="IPR001387">
    <property type="entry name" value="Cro/C1-type_HTH"/>
</dbReference>
<sequence length="130" mass="14626">MNNTEIIERMKIIAAVKEDQELAEILNIKKSTISNWKRGTAISIAYFSFLSQKYDADLNWLLTGQKKDQELSTQEKMALIAFNDLDERGKVEAIAYMSGIRNKATSISQIVQGSSNNVVGTGNIHIMREE</sequence>
<dbReference type="EMBL" id="UGHK01000001">
    <property type="protein sequence ID" value="STO70148.1"/>
    <property type="molecule type" value="Genomic_DNA"/>
</dbReference>
<dbReference type="InterPro" id="IPR010744">
    <property type="entry name" value="Phage_CI_N"/>
</dbReference>
<evidence type="ECO:0000313" key="3">
    <source>
        <dbReference type="Proteomes" id="UP000254465"/>
    </source>
</evidence>
<dbReference type="AlphaFoldDB" id="A0A377I455"/>
<protein>
    <submittedName>
        <fullName evidence="2">Bacteriophage ci repressor protein</fullName>
    </submittedName>
</protein>
<dbReference type="CDD" id="cd00093">
    <property type="entry name" value="HTH_XRE"/>
    <property type="match status" value="1"/>
</dbReference>
<reference evidence="2 3" key="1">
    <citation type="submission" date="2018-06" db="EMBL/GenBank/DDBJ databases">
        <authorList>
            <consortium name="Pathogen Informatics"/>
            <person name="Doyle S."/>
        </authorList>
    </citation>
    <scope>NUCLEOTIDE SEQUENCE [LARGE SCALE GENOMIC DNA]</scope>
    <source>
        <strain evidence="2 3">NCTC11296</strain>
    </source>
</reference>
<accession>A0A377I455</accession>
<dbReference type="GO" id="GO:0003677">
    <property type="term" value="F:DNA binding"/>
    <property type="evidence" value="ECO:0007669"/>
    <property type="project" value="InterPro"/>
</dbReference>
<dbReference type="PROSITE" id="PS50943">
    <property type="entry name" value="HTH_CROC1"/>
    <property type="match status" value="1"/>
</dbReference>
<evidence type="ECO:0000259" key="1">
    <source>
        <dbReference type="PROSITE" id="PS50943"/>
    </source>
</evidence>
<gene>
    <name evidence="2" type="ORF">NCTC11296_00027</name>
</gene>
<dbReference type="SUPFAM" id="SSF47413">
    <property type="entry name" value="lambda repressor-like DNA-binding domains"/>
    <property type="match status" value="1"/>
</dbReference>
<dbReference type="Proteomes" id="UP000254465">
    <property type="component" value="Unassembled WGS sequence"/>
</dbReference>
<dbReference type="GO" id="GO:0045892">
    <property type="term" value="P:negative regulation of DNA-templated transcription"/>
    <property type="evidence" value="ECO:0007669"/>
    <property type="project" value="InterPro"/>
</dbReference>
<dbReference type="Gene3D" id="1.10.260.40">
    <property type="entry name" value="lambda repressor-like DNA-binding domains"/>
    <property type="match status" value="1"/>
</dbReference>
<dbReference type="InterPro" id="IPR010982">
    <property type="entry name" value="Lambda_DNA-bd_dom_sf"/>
</dbReference>
<feature type="domain" description="HTH cro/C1-type" evidence="1">
    <location>
        <begin position="20"/>
        <end position="61"/>
    </location>
</feature>
<proteinExistence type="predicted"/>
<name>A0A377I455_AVIPA</name>
<organism evidence="2 3">
    <name type="scientific">Avibacterium paragallinarum</name>
    <name type="common">Haemophilus gallinarum</name>
    <dbReference type="NCBI Taxonomy" id="728"/>
    <lineage>
        <taxon>Bacteria</taxon>
        <taxon>Pseudomonadati</taxon>
        <taxon>Pseudomonadota</taxon>
        <taxon>Gammaproteobacteria</taxon>
        <taxon>Pasteurellales</taxon>
        <taxon>Pasteurellaceae</taxon>
        <taxon>Avibacterium</taxon>
    </lineage>
</organism>